<dbReference type="AlphaFoldDB" id="A0AA39C7I7"/>
<reference evidence="1" key="1">
    <citation type="journal article" date="2023" name="bioRxiv">
        <title>Scaffold-level genome assemblies of two parasitoid biocontrol wasps reveal the parthenogenesis mechanism and an associated novel virus.</title>
        <authorList>
            <person name="Inwood S."/>
            <person name="Skelly J."/>
            <person name="Guhlin J."/>
            <person name="Harrop T."/>
            <person name="Goldson S."/>
            <person name="Dearden P."/>
        </authorList>
    </citation>
    <scope>NUCLEOTIDE SEQUENCE</scope>
    <source>
        <strain evidence="1">Irish</strain>
        <tissue evidence="1">Whole body</tissue>
    </source>
</reference>
<protein>
    <recommendedName>
        <fullName evidence="3">SHSP domain-containing protein</fullName>
    </recommendedName>
</protein>
<dbReference type="Proteomes" id="UP001168990">
    <property type="component" value="Unassembled WGS sequence"/>
</dbReference>
<dbReference type="EMBL" id="JAQQBS010001424">
    <property type="protein sequence ID" value="KAK0159336.1"/>
    <property type="molecule type" value="Genomic_DNA"/>
</dbReference>
<proteinExistence type="predicted"/>
<reference evidence="1" key="2">
    <citation type="submission" date="2023-03" db="EMBL/GenBank/DDBJ databases">
        <authorList>
            <person name="Inwood S.N."/>
            <person name="Skelly J.G."/>
            <person name="Guhlin J."/>
            <person name="Harrop T.W.R."/>
            <person name="Goldson S.G."/>
            <person name="Dearden P.K."/>
        </authorList>
    </citation>
    <scope>NUCLEOTIDE SEQUENCE</scope>
    <source>
        <strain evidence="1">Irish</strain>
        <tissue evidence="1">Whole body</tissue>
    </source>
</reference>
<comment type="caution">
    <text evidence="1">The sequence shown here is derived from an EMBL/GenBank/DDBJ whole genome shotgun (WGS) entry which is preliminary data.</text>
</comment>
<dbReference type="InterPro" id="IPR008978">
    <property type="entry name" value="HSP20-like_chaperone"/>
</dbReference>
<accession>A0AA39C7I7</accession>
<evidence type="ECO:0000313" key="1">
    <source>
        <dbReference type="EMBL" id="KAK0159336.1"/>
    </source>
</evidence>
<evidence type="ECO:0008006" key="3">
    <source>
        <dbReference type="Google" id="ProtNLM"/>
    </source>
</evidence>
<keyword evidence="2" id="KW-1185">Reference proteome</keyword>
<dbReference type="Gene3D" id="2.60.40.790">
    <property type="match status" value="1"/>
</dbReference>
<name>A0AA39C7I7_9HYME</name>
<evidence type="ECO:0000313" key="2">
    <source>
        <dbReference type="Proteomes" id="UP001168990"/>
    </source>
</evidence>
<sequence length="128" mass="14769">MNNEIEFSQKDTENNNDHLNAQIVSVGVTTENVYKVQLLLAPEIDMSTLKITVKSNNLRVEINRLLSYHFNKSSDEIFDRTVLKKTSKHIENFLIPNFIDAERVRASVNYHQRLLTLTAPPLKNSKKD</sequence>
<gene>
    <name evidence="1" type="ORF">PV328_010223</name>
</gene>
<organism evidence="1 2">
    <name type="scientific">Microctonus aethiopoides</name>
    <dbReference type="NCBI Taxonomy" id="144406"/>
    <lineage>
        <taxon>Eukaryota</taxon>
        <taxon>Metazoa</taxon>
        <taxon>Ecdysozoa</taxon>
        <taxon>Arthropoda</taxon>
        <taxon>Hexapoda</taxon>
        <taxon>Insecta</taxon>
        <taxon>Pterygota</taxon>
        <taxon>Neoptera</taxon>
        <taxon>Endopterygota</taxon>
        <taxon>Hymenoptera</taxon>
        <taxon>Apocrita</taxon>
        <taxon>Ichneumonoidea</taxon>
        <taxon>Braconidae</taxon>
        <taxon>Euphorinae</taxon>
        <taxon>Microctonus</taxon>
    </lineage>
</organism>